<evidence type="ECO:0000259" key="3">
    <source>
        <dbReference type="PROSITE" id="PS50110"/>
    </source>
</evidence>
<dbReference type="InterPro" id="IPR050595">
    <property type="entry name" value="Bact_response_regulator"/>
</dbReference>
<reference evidence="4 5" key="2">
    <citation type="journal article" date="2021" name="Microorganisms">
        <title>The Ever-Expanding Pseudomonas Genus: Description of 43 New Species and Partition of the Pseudomonas putida Group.</title>
        <authorList>
            <person name="Girard L."/>
            <person name="Lood C."/>
            <person name="Hofte M."/>
            <person name="Vandamme P."/>
            <person name="Rokni-Zadeh H."/>
            <person name="van Noort V."/>
            <person name="Lavigne R."/>
            <person name="De Mot R."/>
        </authorList>
    </citation>
    <scope>NUCLEOTIDE SEQUENCE [LARGE SCALE GENOMIC DNA]</scope>
    <source>
        <strain evidence="4 5">SWRI65</strain>
    </source>
</reference>
<sequence>MSANPATPATILVVEDDDIVRMLIVDVLEELEYTVVEADGSAQAQVILKNLDTRIDLMMTDVGLPDMDGRELAAEARKSRPELPVLFASGYAESIDLPEGMDMIGKPFSIDQLRDKVKRILETVQ</sequence>
<evidence type="ECO:0000256" key="2">
    <source>
        <dbReference type="PROSITE-ProRule" id="PRU00169"/>
    </source>
</evidence>
<dbReference type="AlphaFoldDB" id="A0A9E6THP6"/>
<dbReference type="PANTHER" id="PTHR44591:SF21">
    <property type="entry name" value="TWO-COMPONENT RESPONSE REGULATOR"/>
    <property type="match status" value="1"/>
</dbReference>
<organism evidence="4 5">
    <name type="scientific">Pseudomonas hamedanensis</name>
    <dbReference type="NCBI Taxonomy" id="2745504"/>
    <lineage>
        <taxon>Bacteria</taxon>
        <taxon>Pseudomonadati</taxon>
        <taxon>Pseudomonadota</taxon>
        <taxon>Gammaproteobacteria</taxon>
        <taxon>Pseudomonadales</taxon>
        <taxon>Pseudomonadaceae</taxon>
        <taxon>Pseudomonas</taxon>
    </lineage>
</organism>
<reference evidence="4 5" key="1">
    <citation type="journal article" date="2020" name="Microorganisms">
        <title>Reliable Identification of Environmental Pseudomonas Isolates Using the rpoD Gene.</title>
        <authorList>
            <consortium name="The Broad Institute Genome Sequencing Platform"/>
            <person name="Girard L."/>
            <person name="Lood C."/>
            <person name="Rokni-Zadeh H."/>
            <person name="van Noort V."/>
            <person name="Lavigne R."/>
            <person name="De Mot R."/>
        </authorList>
    </citation>
    <scope>NUCLEOTIDE SEQUENCE [LARGE SCALE GENOMIC DNA]</scope>
    <source>
        <strain evidence="4 5">SWRI65</strain>
    </source>
</reference>
<keyword evidence="5" id="KW-1185">Reference proteome</keyword>
<dbReference type="InterPro" id="IPR011006">
    <property type="entry name" value="CheY-like_superfamily"/>
</dbReference>
<dbReference type="KEGG" id="phv:HU739_003765"/>
<keyword evidence="1 2" id="KW-0597">Phosphoprotein</keyword>
<gene>
    <name evidence="4" type="ORF">HU739_003765</name>
</gene>
<dbReference type="EMBL" id="CP077091">
    <property type="protein sequence ID" value="QXI18124.1"/>
    <property type="molecule type" value="Genomic_DNA"/>
</dbReference>
<name>A0A9E6THP6_9PSED</name>
<dbReference type="Gene3D" id="3.40.50.2300">
    <property type="match status" value="1"/>
</dbReference>
<dbReference type="SUPFAM" id="SSF52172">
    <property type="entry name" value="CheY-like"/>
    <property type="match status" value="1"/>
</dbReference>
<feature type="domain" description="Response regulatory" evidence="3">
    <location>
        <begin position="10"/>
        <end position="121"/>
    </location>
</feature>
<dbReference type="GO" id="GO:0000160">
    <property type="term" value="P:phosphorelay signal transduction system"/>
    <property type="evidence" value="ECO:0007669"/>
    <property type="project" value="InterPro"/>
</dbReference>
<feature type="modified residue" description="4-aspartylphosphate" evidence="2">
    <location>
        <position position="61"/>
    </location>
</feature>
<dbReference type="PROSITE" id="PS50110">
    <property type="entry name" value="RESPONSE_REGULATORY"/>
    <property type="match status" value="1"/>
</dbReference>
<dbReference type="InterPro" id="IPR001789">
    <property type="entry name" value="Sig_transdc_resp-reg_receiver"/>
</dbReference>
<dbReference type="RefSeq" id="WP_186551425.1">
    <property type="nucleotide sequence ID" value="NZ_CP077091.1"/>
</dbReference>
<evidence type="ECO:0000256" key="1">
    <source>
        <dbReference type="ARBA" id="ARBA00022553"/>
    </source>
</evidence>
<dbReference type="Pfam" id="PF00072">
    <property type="entry name" value="Response_reg"/>
    <property type="match status" value="1"/>
</dbReference>
<dbReference type="SMART" id="SM00448">
    <property type="entry name" value="REC"/>
    <property type="match status" value="1"/>
</dbReference>
<evidence type="ECO:0000313" key="5">
    <source>
        <dbReference type="Proteomes" id="UP000631521"/>
    </source>
</evidence>
<dbReference type="Proteomes" id="UP000631521">
    <property type="component" value="Chromosome"/>
</dbReference>
<proteinExistence type="predicted"/>
<accession>A0A9E6THP6</accession>
<dbReference type="PANTHER" id="PTHR44591">
    <property type="entry name" value="STRESS RESPONSE REGULATOR PROTEIN 1"/>
    <property type="match status" value="1"/>
</dbReference>
<evidence type="ECO:0000313" key="4">
    <source>
        <dbReference type="EMBL" id="QXI18124.1"/>
    </source>
</evidence>
<protein>
    <submittedName>
        <fullName evidence="4">Response regulator</fullName>
    </submittedName>
</protein>